<name>A0A0A8ZA59_ARUDO</name>
<feature type="compositionally biased region" description="Basic residues" evidence="1">
    <location>
        <begin position="33"/>
        <end position="43"/>
    </location>
</feature>
<dbReference type="EMBL" id="GBRH01263337">
    <property type="protein sequence ID" value="JAD34558.1"/>
    <property type="molecule type" value="Transcribed_RNA"/>
</dbReference>
<dbReference type="AlphaFoldDB" id="A0A0A8ZA59"/>
<accession>A0A0A8ZA59</accession>
<organism evidence="2">
    <name type="scientific">Arundo donax</name>
    <name type="common">Giant reed</name>
    <name type="synonym">Donax arundinaceus</name>
    <dbReference type="NCBI Taxonomy" id="35708"/>
    <lineage>
        <taxon>Eukaryota</taxon>
        <taxon>Viridiplantae</taxon>
        <taxon>Streptophyta</taxon>
        <taxon>Embryophyta</taxon>
        <taxon>Tracheophyta</taxon>
        <taxon>Spermatophyta</taxon>
        <taxon>Magnoliopsida</taxon>
        <taxon>Liliopsida</taxon>
        <taxon>Poales</taxon>
        <taxon>Poaceae</taxon>
        <taxon>PACMAD clade</taxon>
        <taxon>Arundinoideae</taxon>
        <taxon>Arundineae</taxon>
        <taxon>Arundo</taxon>
    </lineage>
</organism>
<proteinExistence type="predicted"/>
<reference evidence="2" key="2">
    <citation type="journal article" date="2015" name="Data Brief">
        <title>Shoot transcriptome of the giant reed, Arundo donax.</title>
        <authorList>
            <person name="Barrero R.A."/>
            <person name="Guerrero F.D."/>
            <person name="Moolhuijzen P."/>
            <person name="Goolsby J.A."/>
            <person name="Tidwell J."/>
            <person name="Bellgard S.E."/>
            <person name="Bellgard M.I."/>
        </authorList>
    </citation>
    <scope>NUCLEOTIDE SEQUENCE</scope>
    <source>
        <tissue evidence="2">Shoot tissue taken approximately 20 cm above the soil surface</tissue>
    </source>
</reference>
<feature type="region of interest" description="Disordered" evidence="1">
    <location>
        <begin position="166"/>
        <end position="197"/>
    </location>
</feature>
<feature type="region of interest" description="Disordered" evidence="1">
    <location>
        <begin position="127"/>
        <end position="150"/>
    </location>
</feature>
<feature type="region of interest" description="Disordered" evidence="1">
    <location>
        <begin position="33"/>
        <end position="55"/>
    </location>
</feature>
<reference evidence="2" key="1">
    <citation type="submission" date="2014-09" db="EMBL/GenBank/DDBJ databases">
        <authorList>
            <person name="Magalhaes I.L.F."/>
            <person name="Oliveira U."/>
            <person name="Santos F.R."/>
            <person name="Vidigal T.H.D.A."/>
            <person name="Brescovit A.D."/>
            <person name="Santos A.J."/>
        </authorList>
    </citation>
    <scope>NUCLEOTIDE SEQUENCE</scope>
    <source>
        <tissue evidence="2">Shoot tissue taken approximately 20 cm above the soil surface</tissue>
    </source>
</reference>
<evidence type="ECO:0000256" key="1">
    <source>
        <dbReference type="SAM" id="MobiDB-lite"/>
    </source>
</evidence>
<evidence type="ECO:0000313" key="2">
    <source>
        <dbReference type="EMBL" id="JAD34558.1"/>
    </source>
</evidence>
<feature type="compositionally biased region" description="Acidic residues" evidence="1">
    <location>
        <begin position="188"/>
        <end position="197"/>
    </location>
</feature>
<sequence>MKTIGTRIARCTLPLSGHRSHRNVHFYRHVAQPLRRKKQRRRSQSLTGPGARMAPTLPVWSRRHHRRAAQRAGGRLAAADPRIDARGVERVRAAAQLRHHLVAPFRFQPRQADRAHGRALVVLCVRRPGNPPPPVPRTRERPLPDSWRAGRAQRRLQDALHGGRVHVLPAPRQSGQPHLALARRDAEAVEEDPGDEA</sequence>
<protein>
    <submittedName>
        <fullName evidence="2">Uncharacterized protein</fullName>
    </submittedName>
</protein>